<dbReference type="PANTHER" id="PTHR48062">
    <property type="entry name" value="RECEPTOR-LIKE PROTEIN 14"/>
    <property type="match status" value="1"/>
</dbReference>
<evidence type="ECO:0000256" key="8">
    <source>
        <dbReference type="ARBA" id="ARBA00022989"/>
    </source>
</evidence>
<dbReference type="Pfam" id="PF13855">
    <property type="entry name" value="LRR_8"/>
    <property type="match status" value="1"/>
</dbReference>
<evidence type="ECO:0000313" key="11">
    <source>
        <dbReference type="EMBL" id="KAL0000114.1"/>
    </source>
</evidence>
<gene>
    <name evidence="11" type="ORF">SO802_019716</name>
</gene>
<evidence type="ECO:0000313" key="12">
    <source>
        <dbReference type="Proteomes" id="UP001459277"/>
    </source>
</evidence>
<dbReference type="SUPFAM" id="SSF52058">
    <property type="entry name" value="L domain-like"/>
    <property type="match status" value="1"/>
</dbReference>
<evidence type="ECO:0000256" key="4">
    <source>
        <dbReference type="ARBA" id="ARBA00022614"/>
    </source>
</evidence>
<dbReference type="Gene3D" id="3.80.10.10">
    <property type="entry name" value="Ribonuclease Inhibitor"/>
    <property type="match status" value="1"/>
</dbReference>
<evidence type="ECO:0000256" key="2">
    <source>
        <dbReference type="ARBA" id="ARBA00009592"/>
    </source>
</evidence>
<evidence type="ECO:0000256" key="5">
    <source>
        <dbReference type="ARBA" id="ARBA00022692"/>
    </source>
</evidence>
<keyword evidence="6" id="KW-0732">Signal</keyword>
<evidence type="ECO:0000256" key="6">
    <source>
        <dbReference type="ARBA" id="ARBA00022729"/>
    </source>
</evidence>
<comment type="caution">
    <text evidence="11">The sequence shown here is derived from an EMBL/GenBank/DDBJ whole genome shotgun (WGS) entry which is preliminary data.</text>
</comment>
<comment type="similarity">
    <text evidence="2">Belongs to the RLP family.</text>
</comment>
<protein>
    <submittedName>
        <fullName evidence="11">Uncharacterized protein</fullName>
    </submittedName>
</protein>
<evidence type="ECO:0000256" key="9">
    <source>
        <dbReference type="ARBA" id="ARBA00023136"/>
    </source>
</evidence>
<evidence type="ECO:0000256" key="10">
    <source>
        <dbReference type="ARBA" id="ARBA00037847"/>
    </source>
</evidence>
<dbReference type="PRINTS" id="PR00019">
    <property type="entry name" value="LEURICHRPT"/>
</dbReference>
<keyword evidence="8" id="KW-1133">Transmembrane helix</keyword>
<dbReference type="EMBL" id="JAZDWU010000006">
    <property type="protein sequence ID" value="KAL0000114.1"/>
    <property type="molecule type" value="Genomic_DNA"/>
</dbReference>
<dbReference type="Proteomes" id="UP001459277">
    <property type="component" value="Unassembled WGS sequence"/>
</dbReference>
<dbReference type="GO" id="GO:0005886">
    <property type="term" value="C:plasma membrane"/>
    <property type="evidence" value="ECO:0007669"/>
    <property type="project" value="UniProtKB-SubCell"/>
</dbReference>
<keyword evidence="7" id="KW-0677">Repeat</keyword>
<keyword evidence="3" id="KW-1003">Cell membrane</keyword>
<name>A0AAW2CRJ6_9ROSI</name>
<dbReference type="FunFam" id="3.80.10.10:FF:000383">
    <property type="entry name" value="Leucine-rich repeat receptor protein kinase EMS1"/>
    <property type="match status" value="2"/>
</dbReference>
<sequence length="263" mass="29792">MKRLRRADWRREETYERKKKKCSRVYTYFCLNLQKVLHLLLHGNKLTGSLPKAILDSSYLLTLDIRDNNIFGNIPDEIDGLPNLKSLLLRGNNFSGLIPKKLCRLKMLSIIDLSKNSFSGTIPYCFMNIAFGKLVESVFQYGGGTYIAFLTGLIPYKSLLNVGFEIEGSYINFNTLVNTLVKIEILTKYKFDLYMGPILDMISVLDLSSNRLTGEIPPELGQLSSIHALNLSYNQLIGSIPRTFSNMTQIESLDLSHNSFSGK</sequence>
<reference evidence="11 12" key="1">
    <citation type="submission" date="2024-01" db="EMBL/GenBank/DDBJ databases">
        <title>A telomere-to-telomere, gap-free genome of sweet tea (Lithocarpus litseifolius).</title>
        <authorList>
            <person name="Zhou J."/>
        </authorList>
    </citation>
    <scope>NUCLEOTIDE SEQUENCE [LARGE SCALE GENOMIC DNA]</scope>
    <source>
        <strain evidence="11">Zhou-2022a</strain>
        <tissue evidence="11">Leaf</tissue>
    </source>
</reference>
<dbReference type="Pfam" id="PF00560">
    <property type="entry name" value="LRR_1"/>
    <property type="match status" value="3"/>
</dbReference>
<dbReference type="InterPro" id="IPR051502">
    <property type="entry name" value="RLP_Defense_Trigger"/>
</dbReference>
<dbReference type="AlphaFoldDB" id="A0AAW2CRJ6"/>
<evidence type="ECO:0000256" key="7">
    <source>
        <dbReference type="ARBA" id="ARBA00022737"/>
    </source>
</evidence>
<dbReference type="InterPro" id="IPR032675">
    <property type="entry name" value="LRR_dom_sf"/>
</dbReference>
<keyword evidence="4" id="KW-0433">Leucine-rich repeat</keyword>
<dbReference type="PANTHER" id="PTHR48062:SF52">
    <property type="entry name" value="RECEPTOR-LIKE PROTEIN 8-RELATED"/>
    <property type="match status" value="1"/>
</dbReference>
<comment type="subcellular location">
    <subcellularLocation>
        <location evidence="1">Cell membrane</location>
    </subcellularLocation>
    <subcellularLocation>
        <location evidence="10">Endomembrane system</location>
        <topology evidence="10">Single-pass membrane protein</topology>
    </subcellularLocation>
</comment>
<keyword evidence="9" id="KW-0472">Membrane</keyword>
<accession>A0AAW2CRJ6</accession>
<keyword evidence="5" id="KW-0812">Transmembrane</keyword>
<evidence type="ECO:0000256" key="3">
    <source>
        <dbReference type="ARBA" id="ARBA00022475"/>
    </source>
</evidence>
<dbReference type="InterPro" id="IPR001611">
    <property type="entry name" value="Leu-rich_rpt"/>
</dbReference>
<proteinExistence type="inferred from homology"/>
<dbReference type="GO" id="GO:0012505">
    <property type="term" value="C:endomembrane system"/>
    <property type="evidence" value="ECO:0007669"/>
    <property type="project" value="UniProtKB-SubCell"/>
</dbReference>
<organism evidence="11 12">
    <name type="scientific">Lithocarpus litseifolius</name>
    <dbReference type="NCBI Taxonomy" id="425828"/>
    <lineage>
        <taxon>Eukaryota</taxon>
        <taxon>Viridiplantae</taxon>
        <taxon>Streptophyta</taxon>
        <taxon>Embryophyta</taxon>
        <taxon>Tracheophyta</taxon>
        <taxon>Spermatophyta</taxon>
        <taxon>Magnoliopsida</taxon>
        <taxon>eudicotyledons</taxon>
        <taxon>Gunneridae</taxon>
        <taxon>Pentapetalae</taxon>
        <taxon>rosids</taxon>
        <taxon>fabids</taxon>
        <taxon>Fagales</taxon>
        <taxon>Fagaceae</taxon>
        <taxon>Lithocarpus</taxon>
    </lineage>
</organism>
<evidence type="ECO:0000256" key="1">
    <source>
        <dbReference type="ARBA" id="ARBA00004236"/>
    </source>
</evidence>
<keyword evidence="12" id="KW-1185">Reference proteome</keyword>